<protein>
    <submittedName>
        <fullName evidence="2">Carboxypeptidase-like regulatory domain-containing protein</fullName>
    </submittedName>
</protein>
<accession>A0ABY4G4U2</accession>
<dbReference type="Gene3D" id="2.60.40.1120">
    <property type="entry name" value="Carboxypeptidase-like, regulatory domain"/>
    <property type="match status" value="1"/>
</dbReference>
<dbReference type="EMBL" id="CP095061">
    <property type="protein sequence ID" value="UOQ65544.1"/>
    <property type="molecule type" value="Genomic_DNA"/>
</dbReference>
<feature type="compositionally biased region" description="Polar residues" evidence="1">
    <location>
        <begin position="81"/>
        <end position="90"/>
    </location>
</feature>
<keyword evidence="3" id="KW-1185">Reference proteome</keyword>
<proteinExistence type="predicted"/>
<name>A0ABY4G4U2_9BACT</name>
<reference evidence="2" key="1">
    <citation type="submission" date="2022-04" db="EMBL/GenBank/DDBJ databases">
        <title>Hymenobacter sp. isolated from the air.</title>
        <authorList>
            <person name="Won M."/>
            <person name="Lee C.-M."/>
            <person name="Woen H.-Y."/>
            <person name="Kwon S.-W."/>
        </authorList>
    </citation>
    <scope>NUCLEOTIDE SEQUENCE</scope>
    <source>
        <strain evidence="2">5420S-77</strain>
    </source>
</reference>
<evidence type="ECO:0000256" key="1">
    <source>
        <dbReference type="SAM" id="MobiDB-lite"/>
    </source>
</evidence>
<dbReference type="InterPro" id="IPR008969">
    <property type="entry name" value="CarboxyPept-like_regulatory"/>
</dbReference>
<dbReference type="Proteomes" id="UP000830401">
    <property type="component" value="Chromosome"/>
</dbReference>
<evidence type="ECO:0000313" key="3">
    <source>
        <dbReference type="Proteomes" id="UP000830401"/>
    </source>
</evidence>
<dbReference type="SUPFAM" id="SSF49464">
    <property type="entry name" value="Carboxypeptidase regulatory domain-like"/>
    <property type="match status" value="1"/>
</dbReference>
<evidence type="ECO:0000313" key="2">
    <source>
        <dbReference type="EMBL" id="UOQ65544.1"/>
    </source>
</evidence>
<dbReference type="Pfam" id="PF13715">
    <property type="entry name" value="CarbopepD_reg_2"/>
    <property type="match status" value="1"/>
</dbReference>
<sequence length="100" mass="10194">MALPLLSSSAWAQGPVLGTVLDARTGTALPGATILLDGTASAATDATGTFSLSAVPAGPHELRVSFLGYETLLRRLQGQATEQRLSTTLQPGAYSPAKPS</sequence>
<feature type="region of interest" description="Disordered" evidence="1">
    <location>
        <begin position="81"/>
        <end position="100"/>
    </location>
</feature>
<organism evidence="2 3">
    <name type="scientific">Hymenobacter volaticus</name>
    <dbReference type="NCBI Taxonomy" id="2932254"/>
    <lineage>
        <taxon>Bacteria</taxon>
        <taxon>Pseudomonadati</taxon>
        <taxon>Bacteroidota</taxon>
        <taxon>Cytophagia</taxon>
        <taxon>Cytophagales</taxon>
        <taxon>Hymenobacteraceae</taxon>
        <taxon>Hymenobacter</taxon>
    </lineage>
</organism>
<gene>
    <name evidence="2" type="ORF">MUN86_18670</name>
</gene>